<feature type="domain" description="Serine aminopeptidase S33" evidence="1">
    <location>
        <begin position="25"/>
        <end position="289"/>
    </location>
</feature>
<dbReference type="AlphaFoldDB" id="A0A1C7DGJ3"/>
<dbReference type="EMBL" id="AJYB01000026">
    <property type="protein sequence ID" value="EIM06665.1"/>
    <property type="molecule type" value="Genomic_DNA"/>
</dbReference>
<evidence type="ECO:0000313" key="3">
    <source>
        <dbReference type="EMBL" id="EIM06665.1"/>
    </source>
</evidence>
<dbReference type="EMBL" id="CP016534">
    <property type="protein sequence ID" value="ANU10585.1"/>
    <property type="molecule type" value="Genomic_DNA"/>
</dbReference>
<dbReference type="OrthoDB" id="9806902at2"/>
<dbReference type="eggNOG" id="COG2267">
    <property type="taxonomic scope" value="Bacteria"/>
</dbReference>
<evidence type="ECO:0000313" key="4">
    <source>
        <dbReference type="Proteomes" id="UP000004725"/>
    </source>
</evidence>
<evidence type="ECO:0000259" key="1">
    <source>
        <dbReference type="Pfam" id="PF12146"/>
    </source>
</evidence>
<name>A0A1C7DGJ3_9BACL</name>
<dbReference type="InterPro" id="IPR051044">
    <property type="entry name" value="MAG_DAG_Lipase"/>
</dbReference>
<dbReference type="Proteomes" id="UP000092661">
    <property type="component" value="Chromosome"/>
</dbReference>
<protein>
    <submittedName>
        <fullName evidence="3">Alpha/beta hydrolase</fullName>
    </submittedName>
</protein>
<dbReference type="KEGG" id="pana:BBH88_09830"/>
<sequence>MQVTKDYMSASDGHELFYARYEPPSPIGHIHIIHGMAEHIGRYEEFAEYLASRGFVVSAHDQRGHGKTAERNGIQGYFADDKGFERVVEDAHTVITEVQQATGKLPLLLFGHSMGSFVARRYMQLHSEEISRAVLSGTGGDPGISGKLGKIVAIASAKLQGKQEPSEALGKLTFGNFNKPFAEEGSPYAWLSRDKEAVAKYEADPWCGFESTNQFYIDLFSGLARLNKPAEIAKIRKDLSVLFISGSMDPVGNNGKGVFAAAEQFNKAGMTHVKVYLAEQGRHELLNELNYKDYFELIGDWMCGND</sequence>
<gene>
    <name evidence="3" type="ORF">A1A1_08926</name>
    <name evidence="2" type="ORF">BBH88_09830</name>
</gene>
<reference evidence="3 4" key="1">
    <citation type="journal article" date="2012" name="J. Bacteriol.">
        <title>Genome Sequence of the Antarctic Psychrophile Bacterium Planococcus antarcticus DSM 14505.</title>
        <authorList>
            <person name="Margolles A."/>
            <person name="Gueimonde M."/>
            <person name="Sanchez B."/>
        </authorList>
    </citation>
    <scope>NUCLEOTIDE SEQUENCE [LARGE SCALE GENOMIC DNA]</scope>
    <source>
        <strain evidence="3 4">DSM 14505</strain>
    </source>
</reference>
<dbReference type="Gene3D" id="3.40.50.1820">
    <property type="entry name" value="alpha/beta hydrolase"/>
    <property type="match status" value="1"/>
</dbReference>
<dbReference type="Proteomes" id="UP000004725">
    <property type="component" value="Unassembled WGS sequence"/>
</dbReference>
<organism evidence="3 4">
    <name type="scientific">Planococcus antarcticus DSM 14505</name>
    <dbReference type="NCBI Taxonomy" id="1185653"/>
    <lineage>
        <taxon>Bacteria</taxon>
        <taxon>Bacillati</taxon>
        <taxon>Bacillota</taxon>
        <taxon>Bacilli</taxon>
        <taxon>Bacillales</taxon>
        <taxon>Caryophanaceae</taxon>
        <taxon>Planococcus</taxon>
    </lineage>
</organism>
<keyword evidence="3" id="KW-0378">Hydrolase</keyword>
<evidence type="ECO:0000313" key="5">
    <source>
        <dbReference type="Proteomes" id="UP000092661"/>
    </source>
</evidence>
<dbReference type="GO" id="GO:0016787">
    <property type="term" value="F:hydrolase activity"/>
    <property type="evidence" value="ECO:0007669"/>
    <property type="project" value="UniProtKB-KW"/>
</dbReference>
<evidence type="ECO:0000313" key="2">
    <source>
        <dbReference type="EMBL" id="ANU10585.1"/>
    </source>
</evidence>
<proteinExistence type="predicted"/>
<keyword evidence="5" id="KW-1185">Reference proteome</keyword>
<accession>A0A1C7DGJ3</accession>
<dbReference type="SUPFAM" id="SSF53474">
    <property type="entry name" value="alpha/beta-Hydrolases"/>
    <property type="match status" value="1"/>
</dbReference>
<dbReference type="PANTHER" id="PTHR11614">
    <property type="entry name" value="PHOSPHOLIPASE-RELATED"/>
    <property type="match status" value="1"/>
</dbReference>
<reference evidence="5" key="2">
    <citation type="submission" date="2016-07" db="EMBL/GenBank/DDBJ databases">
        <authorList>
            <person name="See-Too W.S."/>
        </authorList>
    </citation>
    <scope>NUCLEOTIDE SEQUENCE [LARGE SCALE GENOMIC DNA]</scope>
    <source>
        <strain evidence="5">DSM 14505</strain>
    </source>
</reference>
<dbReference type="RefSeq" id="WP_006829776.1">
    <property type="nucleotide sequence ID" value="NZ_AJYB01000026.1"/>
</dbReference>
<dbReference type="InterPro" id="IPR029058">
    <property type="entry name" value="AB_hydrolase_fold"/>
</dbReference>
<reference evidence="2" key="3">
    <citation type="submission" date="2016-10" db="EMBL/GenBank/DDBJ databases">
        <authorList>
            <person name="See-Too W.S."/>
        </authorList>
    </citation>
    <scope>NUCLEOTIDE SEQUENCE</scope>
    <source>
        <strain evidence="2">DSM 14505</strain>
    </source>
</reference>
<dbReference type="InterPro" id="IPR022742">
    <property type="entry name" value="Hydrolase_4"/>
</dbReference>
<dbReference type="Pfam" id="PF12146">
    <property type="entry name" value="Hydrolase_4"/>
    <property type="match status" value="1"/>
</dbReference>